<keyword evidence="6" id="KW-0460">Magnesium</keyword>
<keyword evidence="5" id="KW-0378">Hydrolase</keyword>
<dbReference type="SUPFAM" id="SSF88723">
    <property type="entry name" value="PIN domain-like"/>
    <property type="match status" value="1"/>
</dbReference>
<keyword evidence="10" id="KW-1185">Reference proteome</keyword>
<organism evidence="9 10">
    <name type="scientific">Fibrella aquatilis</name>
    <dbReference type="NCBI Taxonomy" id="2817059"/>
    <lineage>
        <taxon>Bacteria</taxon>
        <taxon>Pseudomonadati</taxon>
        <taxon>Bacteroidota</taxon>
        <taxon>Cytophagia</taxon>
        <taxon>Cytophagales</taxon>
        <taxon>Spirosomataceae</taxon>
        <taxon>Fibrella</taxon>
    </lineage>
</organism>
<keyword evidence="4" id="KW-0479">Metal-binding</keyword>
<dbReference type="EMBL" id="JAFMYU010000001">
    <property type="protein sequence ID" value="MBO0929591.1"/>
    <property type="molecule type" value="Genomic_DNA"/>
</dbReference>
<reference evidence="9 10" key="1">
    <citation type="submission" date="2021-03" db="EMBL/GenBank/DDBJ databases">
        <title>Fibrella sp. HMF5036 genome sequencing and assembly.</title>
        <authorList>
            <person name="Kang H."/>
            <person name="Kim H."/>
            <person name="Bae S."/>
            <person name="Joh K."/>
        </authorList>
    </citation>
    <scope>NUCLEOTIDE SEQUENCE [LARGE SCALE GENOMIC DNA]</scope>
    <source>
        <strain evidence="9 10">HMF5036</strain>
    </source>
</reference>
<comment type="similarity">
    <text evidence="7">Belongs to the PINc/VapC protein family.</text>
</comment>
<dbReference type="Pfam" id="PF01850">
    <property type="entry name" value="PIN"/>
    <property type="match status" value="1"/>
</dbReference>
<dbReference type="GO" id="GO:0016787">
    <property type="term" value="F:hydrolase activity"/>
    <property type="evidence" value="ECO:0007669"/>
    <property type="project" value="UniProtKB-KW"/>
</dbReference>
<dbReference type="Gene3D" id="3.40.50.1010">
    <property type="entry name" value="5'-nuclease"/>
    <property type="match status" value="1"/>
</dbReference>
<dbReference type="Proteomes" id="UP000664795">
    <property type="component" value="Unassembled WGS sequence"/>
</dbReference>
<name>A0A939JY79_9BACT</name>
<evidence type="ECO:0000256" key="2">
    <source>
        <dbReference type="ARBA" id="ARBA00022649"/>
    </source>
</evidence>
<dbReference type="GO" id="GO:0046872">
    <property type="term" value="F:metal ion binding"/>
    <property type="evidence" value="ECO:0007669"/>
    <property type="project" value="UniProtKB-KW"/>
</dbReference>
<keyword evidence="3" id="KW-0540">Nuclease</keyword>
<evidence type="ECO:0000256" key="6">
    <source>
        <dbReference type="ARBA" id="ARBA00022842"/>
    </source>
</evidence>
<dbReference type="AlphaFoldDB" id="A0A939JY79"/>
<gene>
    <name evidence="9" type="ORF">J2I48_01230</name>
</gene>
<evidence type="ECO:0000256" key="3">
    <source>
        <dbReference type="ARBA" id="ARBA00022722"/>
    </source>
</evidence>
<evidence type="ECO:0000256" key="5">
    <source>
        <dbReference type="ARBA" id="ARBA00022801"/>
    </source>
</evidence>
<sequence length="154" mass="17303">MNLLFDTNIVLAVGRADSSSRLLTALNPTNALIYVSFATIAEAQSIAYQNGWGQRKASLIENFFAAVRVIGISDLLLPAYVGIDAYSQRNHPDYQSYPFETPRNMGKNDLYISATASLLNLKLVTTDQDFDHLNDTFLTLQRITPEWLRDRLKS</sequence>
<evidence type="ECO:0000256" key="1">
    <source>
        <dbReference type="ARBA" id="ARBA00001946"/>
    </source>
</evidence>
<dbReference type="PANTHER" id="PTHR33653:SF1">
    <property type="entry name" value="RIBONUCLEASE VAPC2"/>
    <property type="match status" value="1"/>
</dbReference>
<dbReference type="InterPro" id="IPR029060">
    <property type="entry name" value="PIN-like_dom_sf"/>
</dbReference>
<proteinExistence type="inferred from homology"/>
<comment type="caution">
    <text evidence="9">The sequence shown here is derived from an EMBL/GenBank/DDBJ whole genome shotgun (WGS) entry which is preliminary data.</text>
</comment>
<evidence type="ECO:0000256" key="4">
    <source>
        <dbReference type="ARBA" id="ARBA00022723"/>
    </source>
</evidence>
<feature type="domain" description="PIN" evidence="8">
    <location>
        <begin position="4"/>
        <end position="133"/>
    </location>
</feature>
<evidence type="ECO:0000256" key="7">
    <source>
        <dbReference type="ARBA" id="ARBA00038093"/>
    </source>
</evidence>
<dbReference type="PANTHER" id="PTHR33653">
    <property type="entry name" value="RIBONUCLEASE VAPC2"/>
    <property type="match status" value="1"/>
</dbReference>
<evidence type="ECO:0000313" key="10">
    <source>
        <dbReference type="Proteomes" id="UP000664795"/>
    </source>
</evidence>
<accession>A0A939JY79</accession>
<evidence type="ECO:0000313" key="9">
    <source>
        <dbReference type="EMBL" id="MBO0929591.1"/>
    </source>
</evidence>
<comment type="cofactor">
    <cofactor evidence="1">
        <name>Mg(2+)</name>
        <dbReference type="ChEBI" id="CHEBI:18420"/>
    </cofactor>
</comment>
<evidence type="ECO:0000259" key="8">
    <source>
        <dbReference type="Pfam" id="PF01850"/>
    </source>
</evidence>
<dbReference type="RefSeq" id="WP_207333554.1">
    <property type="nucleotide sequence ID" value="NZ_JAFMYU010000001.1"/>
</dbReference>
<keyword evidence="2" id="KW-1277">Toxin-antitoxin system</keyword>
<dbReference type="GO" id="GO:0004518">
    <property type="term" value="F:nuclease activity"/>
    <property type="evidence" value="ECO:0007669"/>
    <property type="project" value="UniProtKB-KW"/>
</dbReference>
<dbReference type="InterPro" id="IPR002716">
    <property type="entry name" value="PIN_dom"/>
</dbReference>
<dbReference type="InterPro" id="IPR050556">
    <property type="entry name" value="Type_II_TA_system_RNase"/>
</dbReference>
<protein>
    <submittedName>
        <fullName evidence="9">PIN domain-containing protein</fullName>
    </submittedName>
</protein>